<keyword evidence="2" id="KW-1185">Reference proteome</keyword>
<comment type="caution">
    <text evidence="1">The sequence shown here is derived from an EMBL/GenBank/DDBJ whole genome shotgun (WGS) entry which is preliminary data.</text>
</comment>
<dbReference type="EMBL" id="MUGX01000003">
    <property type="protein sequence ID" value="OXA91286.1"/>
    <property type="molecule type" value="Genomic_DNA"/>
</dbReference>
<sequence>RIFYIYNSCLKTYKMKCILKMYNLTSIENKSKTKKFLHEIHLDELKHFKTALKYLIENEFDDFANEIVLRLKKFKNGKHQIYYNLIEDKKLKRAVENFIKLSFPIIA</sequence>
<dbReference type="RefSeq" id="WP_207759861.1">
    <property type="nucleotide sequence ID" value="NZ_MUGX01000003.1"/>
</dbReference>
<name>A0ABX4CCK9_9FLAO</name>
<reference evidence="1 2" key="1">
    <citation type="submission" date="2016-11" db="EMBL/GenBank/DDBJ databases">
        <title>Whole genomes of Flavobacteriaceae.</title>
        <authorList>
            <person name="Stine C."/>
            <person name="Li C."/>
            <person name="Tadesse D."/>
        </authorList>
    </citation>
    <scope>NUCLEOTIDE SEQUENCE [LARGE SCALE GENOMIC DNA]</scope>
    <source>
        <strain evidence="1 2">ATCC 51468</strain>
    </source>
</reference>
<feature type="non-terminal residue" evidence="1">
    <location>
        <position position="1"/>
    </location>
</feature>
<evidence type="ECO:0000313" key="2">
    <source>
        <dbReference type="Proteomes" id="UP000198302"/>
    </source>
</evidence>
<evidence type="ECO:0008006" key="3">
    <source>
        <dbReference type="Google" id="ProtNLM"/>
    </source>
</evidence>
<dbReference type="Proteomes" id="UP000198302">
    <property type="component" value="Unassembled WGS sequence"/>
</dbReference>
<gene>
    <name evidence="1" type="ORF">B0A73_01245</name>
</gene>
<proteinExistence type="predicted"/>
<evidence type="ECO:0000313" key="1">
    <source>
        <dbReference type="EMBL" id="OXA91286.1"/>
    </source>
</evidence>
<organism evidence="1 2">
    <name type="scientific">Flavobacterium hibernum</name>
    <dbReference type="NCBI Taxonomy" id="37752"/>
    <lineage>
        <taxon>Bacteria</taxon>
        <taxon>Pseudomonadati</taxon>
        <taxon>Bacteroidota</taxon>
        <taxon>Flavobacteriia</taxon>
        <taxon>Flavobacteriales</taxon>
        <taxon>Flavobacteriaceae</taxon>
        <taxon>Flavobacterium</taxon>
    </lineage>
</organism>
<protein>
    <recommendedName>
        <fullName evidence="3">Ferritin-like domain-containing protein</fullName>
    </recommendedName>
</protein>
<accession>A0ABX4CCK9</accession>